<proteinExistence type="predicted"/>
<keyword evidence="2" id="KW-0472">Membrane</keyword>
<organism evidence="3 4">
    <name type="scientific">Nesterenkonia alkaliphila</name>
    <dbReference type="NCBI Taxonomy" id="1463631"/>
    <lineage>
        <taxon>Bacteria</taxon>
        <taxon>Bacillati</taxon>
        <taxon>Actinomycetota</taxon>
        <taxon>Actinomycetes</taxon>
        <taxon>Micrococcales</taxon>
        <taxon>Micrococcaceae</taxon>
        <taxon>Nesterenkonia</taxon>
    </lineage>
</organism>
<dbReference type="AlphaFoldDB" id="A0A7K1UIN8"/>
<comment type="caution">
    <text evidence="3">The sequence shown here is derived from an EMBL/GenBank/DDBJ whole genome shotgun (WGS) entry which is preliminary data.</text>
</comment>
<gene>
    <name evidence="3" type="ORF">GNZ21_08245</name>
</gene>
<evidence type="ECO:0000313" key="4">
    <source>
        <dbReference type="Proteomes" id="UP000460157"/>
    </source>
</evidence>
<name>A0A7K1UIN8_9MICC</name>
<feature type="transmembrane region" description="Helical" evidence="2">
    <location>
        <begin position="80"/>
        <end position="108"/>
    </location>
</feature>
<dbReference type="OrthoDB" id="4808511at2"/>
<dbReference type="Pfam" id="PF14110">
    <property type="entry name" value="DUF4282"/>
    <property type="match status" value="1"/>
</dbReference>
<dbReference type="RefSeq" id="WP_157323190.1">
    <property type="nucleotide sequence ID" value="NZ_BMFX01000011.1"/>
</dbReference>
<keyword evidence="2" id="KW-0812">Transmembrane</keyword>
<keyword evidence="4" id="KW-1185">Reference proteome</keyword>
<feature type="region of interest" description="Disordered" evidence="1">
    <location>
        <begin position="1"/>
        <end position="59"/>
    </location>
</feature>
<protein>
    <submittedName>
        <fullName evidence="3">DUF4282 domain-containing protein</fullName>
    </submittedName>
</protein>
<dbReference type="InterPro" id="IPR025557">
    <property type="entry name" value="DUF4282"/>
</dbReference>
<reference evidence="3 4" key="1">
    <citation type="submission" date="2019-12" db="EMBL/GenBank/DDBJ databases">
        <title>Nesterenkonia muleiensis sp. nov., a novel actinobacterium isolated from sap of Populus euphratica.</title>
        <authorList>
            <person name="Wang R."/>
        </authorList>
    </citation>
    <scope>NUCLEOTIDE SEQUENCE [LARGE SCALE GENOMIC DNA]</scope>
    <source>
        <strain evidence="3 4">F10</strain>
    </source>
</reference>
<evidence type="ECO:0000256" key="1">
    <source>
        <dbReference type="SAM" id="MobiDB-lite"/>
    </source>
</evidence>
<dbReference type="Proteomes" id="UP000460157">
    <property type="component" value="Unassembled WGS sequence"/>
</dbReference>
<dbReference type="EMBL" id="WRPM01000059">
    <property type="protein sequence ID" value="MVT26343.1"/>
    <property type="molecule type" value="Genomic_DNA"/>
</dbReference>
<sequence length="149" mass="16324">MAQPPNGDPNPQYGQPPQDPSQQYQQPPQGYPQPGYGDQGQHGYQQPPQGQPQAPSEPNVFSALFSPDFSALQVHKFAKAFFYLILAVAAIWWLSSIISGIVLASSYGSFDVWSLLRPLLFGWVVPALTVIFARLGLEVIVLLSKNAKV</sequence>
<accession>A0A7K1UIN8</accession>
<evidence type="ECO:0000313" key="3">
    <source>
        <dbReference type="EMBL" id="MVT26343.1"/>
    </source>
</evidence>
<dbReference type="SUPFAM" id="SSF81995">
    <property type="entry name" value="beta-sandwich domain of Sec23/24"/>
    <property type="match status" value="1"/>
</dbReference>
<evidence type="ECO:0000256" key="2">
    <source>
        <dbReference type="SAM" id="Phobius"/>
    </source>
</evidence>
<feature type="transmembrane region" description="Helical" evidence="2">
    <location>
        <begin position="120"/>
        <end position="143"/>
    </location>
</feature>
<feature type="compositionally biased region" description="Low complexity" evidence="1">
    <location>
        <begin position="11"/>
        <end position="53"/>
    </location>
</feature>
<keyword evidence="2" id="KW-1133">Transmembrane helix</keyword>